<feature type="domain" description="HTH lysR-type" evidence="5">
    <location>
        <begin position="1"/>
        <end position="59"/>
    </location>
</feature>
<comment type="similarity">
    <text evidence="1">Belongs to the LysR transcriptional regulatory family.</text>
</comment>
<dbReference type="PANTHER" id="PTHR30537:SF80">
    <property type="entry name" value="TRANSCRIPTIONAL REGULATOR"/>
    <property type="match status" value="1"/>
</dbReference>
<dbReference type="PROSITE" id="PS50931">
    <property type="entry name" value="HTH_LYSR"/>
    <property type="match status" value="1"/>
</dbReference>
<evidence type="ECO:0000256" key="4">
    <source>
        <dbReference type="ARBA" id="ARBA00023163"/>
    </source>
</evidence>
<dbReference type="Pfam" id="PF03466">
    <property type="entry name" value="LysR_substrate"/>
    <property type="match status" value="1"/>
</dbReference>
<dbReference type="InterPro" id="IPR005119">
    <property type="entry name" value="LysR_subst-bd"/>
</dbReference>
<dbReference type="Proteomes" id="UP001268089">
    <property type="component" value="Unassembled WGS sequence"/>
</dbReference>
<keyword evidence="2" id="KW-0805">Transcription regulation</keyword>
<sequence>MDKLKAMQAFTHIADQGSLTAAARAMDSSLPAVVRTLAALEAHLGVRLMHRTTRRLSLTEEGKHYLESCRQVLSAVGEAEAALSADASEPTGQLHITAPVMFGQMHITPAVMRFVQRYERVQCSVMLADRVVNLPEEGLDLGIRIGALDDSTLVAQPLGSLRRVVVASPDYLARHGVPTHPRHLLQANCIRFLGASGPWWTFHAQGKAFTVPVTGNLTFNHNTPVLDACLAGMGFGMFISYQVAPHLAQGTLQLVLEDFEPPPRPIHVVYPHARLLPARTRAFIDFIQQDLKGLAP</sequence>
<keyword evidence="3 6" id="KW-0238">DNA-binding</keyword>
<dbReference type="Gene3D" id="1.10.10.10">
    <property type="entry name" value="Winged helix-like DNA-binding domain superfamily/Winged helix DNA-binding domain"/>
    <property type="match status" value="1"/>
</dbReference>
<organism evidence="6 7">
    <name type="scientific">Rhodoferax saidenbachensis</name>
    <dbReference type="NCBI Taxonomy" id="1484693"/>
    <lineage>
        <taxon>Bacteria</taxon>
        <taxon>Pseudomonadati</taxon>
        <taxon>Pseudomonadota</taxon>
        <taxon>Betaproteobacteria</taxon>
        <taxon>Burkholderiales</taxon>
        <taxon>Comamonadaceae</taxon>
        <taxon>Rhodoferax</taxon>
    </lineage>
</organism>
<keyword evidence="7" id="KW-1185">Reference proteome</keyword>
<dbReference type="Pfam" id="PF00126">
    <property type="entry name" value="HTH_1"/>
    <property type="match status" value="1"/>
</dbReference>
<evidence type="ECO:0000256" key="1">
    <source>
        <dbReference type="ARBA" id="ARBA00009437"/>
    </source>
</evidence>
<dbReference type="GO" id="GO:0003677">
    <property type="term" value="F:DNA binding"/>
    <property type="evidence" value="ECO:0007669"/>
    <property type="project" value="UniProtKB-KW"/>
</dbReference>
<dbReference type="InterPro" id="IPR058163">
    <property type="entry name" value="LysR-type_TF_proteobact-type"/>
</dbReference>
<dbReference type="RefSeq" id="WP_310340786.1">
    <property type="nucleotide sequence ID" value="NZ_JAVDXO010000002.1"/>
</dbReference>
<evidence type="ECO:0000256" key="2">
    <source>
        <dbReference type="ARBA" id="ARBA00023015"/>
    </source>
</evidence>
<dbReference type="Gene3D" id="3.40.190.290">
    <property type="match status" value="1"/>
</dbReference>
<reference evidence="6 7" key="1">
    <citation type="submission" date="2023-07" db="EMBL/GenBank/DDBJ databases">
        <title>Sorghum-associated microbial communities from plants grown in Nebraska, USA.</title>
        <authorList>
            <person name="Schachtman D."/>
        </authorList>
    </citation>
    <scope>NUCLEOTIDE SEQUENCE [LARGE SCALE GENOMIC DNA]</scope>
    <source>
        <strain evidence="6 7">BE308</strain>
    </source>
</reference>
<keyword evidence="4" id="KW-0804">Transcription</keyword>
<dbReference type="PANTHER" id="PTHR30537">
    <property type="entry name" value="HTH-TYPE TRANSCRIPTIONAL REGULATOR"/>
    <property type="match status" value="1"/>
</dbReference>
<evidence type="ECO:0000313" key="7">
    <source>
        <dbReference type="Proteomes" id="UP001268089"/>
    </source>
</evidence>
<dbReference type="InterPro" id="IPR000847">
    <property type="entry name" value="LysR_HTH_N"/>
</dbReference>
<dbReference type="SUPFAM" id="SSF53850">
    <property type="entry name" value="Periplasmic binding protein-like II"/>
    <property type="match status" value="1"/>
</dbReference>
<comment type="caution">
    <text evidence="6">The sequence shown here is derived from an EMBL/GenBank/DDBJ whole genome shotgun (WGS) entry which is preliminary data.</text>
</comment>
<evidence type="ECO:0000313" key="6">
    <source>
        <dbReference type="EMBL" id="MDR7306131.1"/>
    </source>
</evidence>
<dbReference type="InterPro" id="IPR036388">
    <property type="entry name" value="WH-like_DNA-bd_sf"/>
</dbReference>
<dbReference type="CDD" id="cd08471">
    <property type="entry name" value="PBP2_CrgA_like_2"/>
    <property type="match status" value="1"/>
</dbReference>
<name>A0ABU1ZME9_9BURK</name>
<evidence type="ECO:0000256" key="3">
    <source>
        <dbReference type="ARBA" id="ARBA00023125"/>
    </source>
</evidence>
<proteinExistence type="inferred from homology"/>
<protein>
    <submittedName>
        <fullName evidence="6">DNA-binding transcriptional LysR family regulator</fullName>
    </submittedName>
</protein>
<dbReference type="SUPFAM" id="SSF46785">
    <property type="entry name" value="Winged helix' DNA-binding domain"/>
    <property type="match status" value="1"/>
</dbReference>
<dbReference type="EMBL" id="JAVDXO010000002">
    <property type="protein sequence ID" value="MDR7306131.1"/>
    <property type="molecule type" value="Genomic_DNA"/>
</dbReference>
<gene>
    <name evidence="6" type="ORF">J2X15_001409</name>
</gene>
<evidence type="ECO:0000259" key="5">
    <source>
        <dbReference type="PROSITE" id="PS50931"/>
    </source>
</evidence>
<dbReference type="InterPro" id="IPR036390">
    <property type="entry name" value="WH_DNA-bd_sf"/>
</dbReference>
<accession>A0ABU1ZME9</accession>